<reference evidence="1 2" key="1">
    <citation type="journal article" date="2016" name="Nat. Commun.">
        <title>Thousands of microbial genomes shed light on interconnected biogeochemical processes in an aquifer system.</title>
        <authorList>
            <person name="Anantharaman K."/>
            <person name="Brown C.T."/>
            <person name="Hug L.A."/>
            <person name="Sharon I."/>
            <person name="Castelle C.J."/>
            <person name="Probst A.J."/>
            <person name="Thomas B.C."/>
            <person name="Singh A."/>
            <person name="Wilkins M.J."/>
            <person name="Karaoz U."/>
            <person name="Brodie E.L."/>
            <person name="Williams K.H."/>
            <person name="Hubbard S.S."/>
            <person name="Banfield J.F."/>
        </authorList>
    </citation>
    <scope>NUCLEOTIDE SEQUENCE [LARGE SCALE GENOMIC DNA]</scope>
</reference>
<protein>
    <submittedName>
        <fullName evidence="1">Uncharacterized protein</fullName>
    </submittedName>
</protein>
<dbReference type="AlphaFoldDB" id="A0A1F4SQM8"/>
<dbReference type="EMBL" id="MEUB01000033">
    <property type="protein sequence ID" value="OGC22023.1"/>
    <property type="molecule type" value="Genomic_DNA"/>
</dbReference>
<dbReference type="STRING" id="1802579.A2310_06965"/>
<accession>A0A1F4SQM8</accession>
<gene>
    <name evidence="1" type="ORF">A2310_06965</name>
</gene>
<proteinExistence type="predicted"/>
<evidence type="ECO:0000313" key="2">
    <source>
        <dbReference type="Proteomes" id="UP000178417"/>
    </source>
</evidence>
<dbReference type="Proteomes" id="UP000178417">
    <property type="component" value="Unassembled WGS sequence"/>
</dbReference>
<name>A0A1F4SQM8_UNCSA</name>
<evidence type="ECO:0000313" key="1">
    <source>
        <dbReference type="EMBL" id="OGC22023.1"/>
    </source>
</evidence>
<sequence>MKKYIILMSLVLLGILFISGCGKIAEVIKGLSDDTAQGYASEGAAMSQDIYASIADWAAGGEVSSFNLSEVNVATVVTQETGGWYHITGTTDSAVIDLHVKLSLNSLLPSSSKTKTVSLYGTYVYTGSDATITQTYGDSSNNFTAETTWSNSNSSLEQISLDGIIKTYIVGIAGHTTSMQLTLSSLYLSLTAAENYPSGTIVINTSYDGTVQPAITLIFNGTSTVIFQYDTTTRTFSIRGISLTV</sequence>
<comment type="caution">
    <text evidence="1">The sequence shown here is derived from an EMBL/GenBank/DDBJ whole genome shotgun (WGS) entry which is preliminary data.</text>
</comment>
<organism evidence="1 2">
    <name type="scientific">candidate division WOR-1 bacterium RIFOXYB2_FULL_37_13</name>
    <dbReference type="NCBI Taxonomy" id="1802579"/>
    <lineage>
        <taxon>Bacteria</taxon>
        <taxon>Bacillati</taxon>
        <taxon>Saganbacteria</taxon>
    </lineage>
</organism>
<dbReference type="PROSITE" id="PS51257">
    <property type="entry name" value="PROKAR_LIPOPROTEIN"/>
    <property type="match status" value="1"/>
</dbReference>